<evidence type="ECO:0000256" key="11">
    <source>
        <dbReference type="ARBA" id="ARBA00023236"/>
    </source>
</evidence>
<evidence type="ECO:0000256" key="13">
    <source>
        <dbReference type="RuleBase" id="RU000578"/>
    </source>
</evidence>
<dbReference type="GO" id="GO:0003697">
    <property type="term" value="F:single-stranded DNA binding"/>
    <property type="evidence" value="ECO:0007669"/>
    <property type="project" value="UniProtKB-UniRule"/>
</dbReference>
<keyword evidence="16" id="KW-1185">Reference proteome</keyword>
<keyword evidence="9 12" id="KW-0238">DNA-binding</keyword>
<dbReference type="GO" id="GO:0005737">
    <property type="term" value="C:cytoplasm"/>
    <property type="evidence" value="ECO:0007669"/>
    <property type="project" value="UniProtKB-SubCell"/>
</dbReference>
<dbReference type="KEGG" id="afx:JZ786_01360"/>
<evidence type="ECO:0000256" key="10">
    <source>
        <dbReference type="ARBA" id="ARBA00023204"/>
    </source>
</evidence>
<dbReference type="InterPro" id="IPR042174">
    <property type="entry name" value="RecF_2"/>
</dbReference>
<sequence length="362" mass="41268">MENFRNYETGDIALEDGVNVFIGENAQGKTNALEAIYFLAMGKSHRTAKDSECIRSTASRASIRGEITVKEHPHTLQIDITPNGKRASVNGVSQSKMTDFLGHFQVVLFAPEDLQLVKGSPGVRRRFIDMELGQTHPKYLYHLTQYNRVLQQRNTLLKQATVDWDYIGVFDEQLAEHGAEVTLRRHRFIEEMKKYASDIHEHIAHGRETLCIAYQPSIRTESDFTLETVTSLTSQYLRLLQTKRQQDFQTRHTTVGPHRDDMAFFIDDQSVQSFASQGQQRTVALAIRLAEIEFIHQEVGDYPVLLLDDVLSELDDQRQTNLIISMHDRVQTVITTTSLAPFHGMLEGQMRLFHVHSGIITG</sequence>
<comment type="subcellular location">
    <subcellularLocation>
        <location evidence="1 12 13">Cytoplasm</location>
    </subcellularLocation>
</comment>
<keyword evidence="10 12" id="KW-0234">DNA repair</keyword>
<dbReference type="PANTHER" id="PTHR32182">
    <property type="entry name" value="DNA REPLICATION AND REPAIR PROTEIN RECF"/>
    <property type="match status" value="1"/>
</dbReference>
<dbReference type="Proteomes" id="UP000663505">
    <property type="component" value="Chromosome"/>
</dbReference>
<evidence type="ECO:0000256" key="8">
    <source>
        <dbReference type="ARBA" id="ARBA00022840"/>
    </source>
</evidence>
<dbReference type="PROSITE" id="PS00617">
    <property type="entry name" value="RECF_1"/>
    <property type="match status" value="1"/>
</dbReference>
<reference evidence="15 16" key="1">
    <citation type="submission" date="2021-02" db="EMBL/GenBank/DDBJ databases">
        <title>Alicyclobacillus curvatus sp. nov. and Alicyclobacillus mengziensis sp. nov., two acidophilic bacteria isolated from acid mine drainage.</title>
        <authorList>
            <person name="Huang Y."/>
        </authorList>
    </citation>
    <scope>NUCLEOTIDE SEQUENCE [LARGE SCALE GENOMIC DNA]</scope>
    <source>
        <strain evidence="15 16">S30H14</strain>
    </source>
</reference>
<evidence type="ECO:0000256" key="2">
    <source>
        <dbReference type="ARBA" id="ARBA00008016"/>
    </source>
</evidence>
<dbReference type="RefSeq" id="WP_206657075.1">
    <property type="nucleotide sequence ID" value="NZ_CP071182.1"/>
</dbReference>
<keyword evidence="11 12" id="KW-0742">SOS response</keyword>
<dbReference type="InterPro" id="IPR003395">
    <property type="entry name" value="RecF/RecN/SMC_N"/>
</dbReference>
<dbReference type="InterPro" id="IPR001238">
    <property type="entry name" value="DNA-binding_RecF"/>
</dbReference>
<dbReference type="GO" id="GO:0006302">
    <property type="term" value="P:double-strand break repair"/>
    <property type="evidence" value="ECO:0007669"/>
    <property type="project" value="TreeGrafter"/>
</dbReference>
<protein>
    <recommendedName>
        <fullName evidence="3 12">DNA replication and repair protein RecF</fullName>
    </recommendedName>
</protein>
<keyword evidence="5 12" id="KW-0235">DNA replication</keyword>
<dbReference type="Pfam" id="PF02463">
    <property type="entry name" value="SMC_N"/>
    <property type="match status" value="1"/>
</dbReference>
<dbReference type="NCBIfam" id="TIGR00611">
    <property type="entry name" value="recf"/>
    <property type="match status" value="1"/>
</dbReference>
<dbReference type="AlphaFoldDB" id="A0A9X7Z7Y4"/>
<accession>A0A9X7Z7Y4</accession>
<evidence type="ECO:0000259" key="14">
    <source>
        <dbReference type="Pfam" id="PF02463"/>
    </source>
</evidence>
<keyword evidence="6 12" id="KW-0547">Nucleotide-binding</keyword>
<comment type="function">
    <text evidence="12 13">The RecF protein is involved in DNA metabolism; it is required for DNA replication and normal SOS inducibility. RecF binds preferentially to single-stranded, linear DNA. It also seems to bind ATP.</text>
</comment>
<proteinExistence type="inferred from homology"/>
<evidence type="ECO:0000256" key="12">
    <source>
        <dbReference type="HAMAP-Rule" id="MF_00365"/>
    </source>
</evidence>
<dbReference type="SUPFAM" id="SSF52540">
    <property type="entry name" value="P-loop containing nucleoside triphosphate hydrolases"/>
    <property type="match status" value="1"/>
</dbReference>
<evidence type="ECO:0000256" key="7">
    <source>
        <dbReference type="ARBA" id="ARBA00022763"/>
    </source>
</evidence>
<evidence type="ECO:0000256" key="3">
    <source>
        <dbReference type="ARBA" id="ARBA00020170"/>
    </source>
</evidence>
<dbReference type="InterPro" id="IPR018078">
    <property type="entry name" value="DNA-binding_RecF_CS"/>
</dbReference>
<dbReference type="Gene3D" id="3.40.50.300">
    <property type="entry name" value="P-loop containing nucleotide triphosphate hydrolases"/>
    <property type="match status" value="1"/>
</dbReference>
<dbReference type="GO" id="GO:0009432">
    <property type="term" value="P:SOS response"/>
    <property type="evidence" value="ECO:0007669"/>
    <property type="project" value="UniProtKB-UniRule"/>
</dbReference>
<evidence type="ECO:0000256" key="4">
    <source>
        <dbReference type="ARBA" id="ARBA00022490"/>
    </source>
</evidence>
<dbReference type="HAMAP" id="MF_00365">
    <property type="entry name" value="RecF"/>
    <property type="match status" value="1"/>
</dbReference>
<keyword evidence="4 12" id="KW-0963">Cytoplasm</keyword>
<name>A0A9X7Z7Y4_9BACL</name>
<feature type="domain" description="RecF/RecN/SMC N-terminal" evidence="14">
    <location>
        <begin position="2"/>
        <end position="360"/>
    </location>
</feature>
<dbReference type="PANTHER" id="PTHR32182:SF0">
    <property type="entry name" value="DNA REPLICATION AND REPAIR PROTEIN RECF"/>
    <property type="match status" value="1"/>
</dbReference>
<keyword evidence="8 12" id="KW-0067">ATP-binding</keyword>
<evidence type="ECO:0000256" key="9">
    <source>
        <dbReference type="ARBA" id="ARBA00023125"/>
    </source>
</evidence>
<evidence type="ECO:0000313" key="16">
    <source>
        <dbReference type="Proteomes" id="UP000663505"/>
    </source>
</evidence>
<comment type="similarity">
    <text evidence="2 12 13">Belongs to the RecF family.</text>
</comment>
<gene>
    <name evidence="12 15" type="primary">recF</name>
    <name evidence="15" type="ORF">JZ786_01360</name>
</gene>
<dbReference type="CDD" id="cd03242">
    <property type="entry name" value="ABC_RecF"/>
    <property type="match status" value="1"/>
</dbReference>
<dbReference type="PROSITE" id="PS00618">
    <property type="entry name" value="RECF_2"/>
    <property type="match status" value="1"/>
</dbReference>
<evidence type="ECO:0000256" key="6">
    <source>
        <dbReference type="ARBA" id="ARBA00022741"/>
    </source>
</evidence>
<dbReference type="InterPro" id="IPR027417">
    <property type="entry name" value="P-loop_NTPase"/>
</dbReference>
<feature type="binding site" evidence="12">
    <location>
        <begin position="23"/>
        <end position="30"/>
    </location>
    <ligand>
        <name>ATP</name>
        <dbReference type="ChEBI" id="CHEBI:30616"/>
    </ligand>
</feature>
<evidence type="ECO:0000313" key="15">
    <source>
        <dbReference type="EMBL" id="QSO47731.1"/>
    </source>
</evidence>
<dbReference type="EMBL" id="CP071182">
    <property type="protein sequence ID" value="QSO47731.1"/>
    <property type="molecule type" value="Genomic_DNA"/>
</dbReference>
<dbReference type="GO" id="GO:0000731">
    <property type="term" value="P:DNA synthesis involved in DNA repair"/>
    <property type="evidence" value="ECO:0007669"/>
    <property type="project" value="TreeGrafter"/>
</dbReference>
<dbReference type="GO" id="GO:0005524">
    <property type="term" value="F:ATP binding"/>
    <property type="evidence" value="ECO:0007669"/>
    <property type="project" value="UniProtKB-UniRule"/>
</dbReference>
<keyword evidence="7 12" id="KW-0227">DNA damage</keyword>
<organism evidence="15 16">
    <name type="scientific">Alicyclobacillus mengziensis</name>
    <dbReference type="NCBI Taxonomy" id="2931921"/>
    <lineage>
        <taxon>Bacteria</taxon>
        <taxon>Bacillati</taxon>
        <taxon>Bacillota</taxon>
        <taxon>Bacilli</taxon>
        <taxon>Bacillales</taxon>
        <taxon>Alicyclobacillaceae</taxon>
        <taxon>Alicyclobacillus</taxon>
    </lineage>
</organism>
<evidence type="ECO:0000256" key="5">
    <source>
        <dbReference type="ARBA" id="ARBA00022705"/>
    </source>
</evidence>
<dbReference type="GO" id="GO:0006260">
    <property type="term" value="P:DNA replication"/>
    <property type="evidence" value="ECO:0007669"/>
    <property type="project" value="UniProtKB-UniRule"/>
</dbReference>
<evidence type="ECO:0000256" key="1">
    <source>
        <dbReference type="ARBA" id="ARBA00004496"/>
    </source>
</evidence>
<dbReference type="Gene3D" id="1.20.1050.90">
    <property type="entry name" value="RecF/RecN/SMC, N-terminal domain"/>
    <property type="match status" value="1"/>
</dbReference>